<reference evidence="1" key="1">
    <citation type="submission" date="2022-07" db="EMBL/GenBank/DDBJ databases">
        <title>Genome Sequence of Lecanicillium saksenae.</title>
        <authorList>
            <person name="Buettner E."/>
        </authorList>
    </citation>
    <scope>NUCLEOTIDE SEQUENCE</scope>
    <source>
        <strain evidence="1">VT-O1</strain>
    </source>
</reference>
<protein>
    <submittedName>
        <fullName evidence="1">Uncharacterized protein</fullName>
    </submittedName>
</protein>
<evidence type="ECO:0000313" key="2">
    <source>
        <dbReference type="Proteomes" id="UP001148737"/>
    </source>
</evidence>
<keyword evidence="2" id="KW-1185">Reference proteome</keyword>
<dbReference type="EMBL" id="JANAKD010000504">
    <property type="protein sequence ID" value="KAJ3493276.1"/>
    <property type="molecule type" value="Genomic_DNA"/>
</dbReference>
<name>A0ACC1QVD7_9HYPO</name>
<evidence type="ECO:0000313" key="1">
    <source>
        <dbReference type="EMBL" id="KAJ3493276.1"/>
    </source>
</evidence>
<organism evidence="1 2">
    <name type="scientific">Lecanicillium saksenae</name>
    <dbReference type="NCBI Taxonomy" id="468837"/>
    <lineage>
        <taxon>Eukaryota</taxon>
        <taxon>Fungi</taxon>
        <taxon>Dikarya</taxon>
        <taxon>Ascomycota</taxon>
        <taxon>Pezizomycotina</taxon>
        <taxon>Sordariomycetes</taxon>
        <taxon>Hypocreomycetidae</taxon>
        <taxon>Hypocreales</taxon>
        <taxon>Cordycipitaceae</taxon>
        <taxon>Lecanicillium</taxon>
    </lineage>
</organism>
<comment type="caution">
    <text evidence="1">The sequence shown here is derived from an EMBL/GenBank/DDBJ whole genome shotgun (WGS) entry which is preliminary data.</text>
</comment>
<sequence length="2053" mass="226636">MARASWHGSRIIMRQVSSESTDIFDFIMHLYQACGGSWNEFVTKYAVAPKDLQSFLEYAATFLCNLGNYYGEGDKKFVPNLTADVLRTMASISQKATENLDKIIDAMLAVPPFGLGYPSNNAASSYYLGTEPISRAEIAHVSEIMANRRLEPENTRLQKVKAGDKSVYHVLQASIEKDEVPLSLGSDVFVVRGDHAKELESIVKSLTEASKYAGNPLLTSFDNFLRQLPSTTSFDNFLRQLPWAVDGVNDGKGPFEKTLFEAPDFTSIHALAVCGSVVFEAANLPNYNDIRETIGFKNIVLANRLSVNDNPNLPCPWVDASEFRRFKSTTHIVRFRCTAIHELLGHGSGKLLSETEMGVYNFDNKNPPVDPLTKELVRSHYLVGENWGSVFGELAGTVEECRAILISMYLMDNKKLLEIFDYTDVSEITADELLYATYMSIGVYGLEALQHYSIENQAWGQVHHQAYFSILKHVLQDGNGVVRIDHNRSTGELTVRVDPSKFHSHGKPALGSYLCRLHIWRCTADVSSCRDLYESLCVVDGEYENWRKIVCSKPNPRWKFVQPNTFINGESVEMKVYEESNEGIIQSLQLVAPRDLCEIPVGAPANVLLCWEPLPTPAATGMATNADGAFWAPIASIFDFTLKFEETIFGIAVSAVVLLLAPFIFWHYFKKPVYARGGILLGIKLSMAGILFAAQLAILVLWASKIHSRTSTSIPAAALELLATACQAAIIYMEHIHSTRASAPASIYLFCSLLFEIAKSRSFFLRPGMAVLGGMTALAGGIRLALLILQEISKQPLFIDVNLRKSIGPEAISGPINRVLFLFITPIFGIGFREELGMSHLSHLDPELTSERLYKDVEPQWNVYKSNRSSAALFKACFWAWKGCAVGLVLSRLAVTGFNFSQPFIFSRVINMVAKRQEGPNDMDERSGLQGAATFLFIGIILSRTTHAHLMNRFITRLRGGLIALIIHKEHKLSQTVAKRSAAITLMTADIDGIVAGMPRCLSMPIGIVEIALGMYVLYQFIDASAFTAFAPVIFSLIASYIIAPLTAGRLAQWNKGIEARVSQTARILPQITGIKMLGLEKTVINFLQLLREKEIKISRSYRQFQAIGFGNMLIGDIVTPVVVVAAALFGPAYRGELSAAKVFPLLTVLQLIQQPLSGILGAIAGWKNTLACFARIQDFLCIEEVRDTRTRRVSKDNCPLGQKSKMGNENAHMVRFQSVDIAPCGSKRPLLRGVDFQLAVGSTTGLIGLTGGGKSTIVHGILGHSEISKGSVSVNADKIGYCGEHVWLRDTTVRANIVGDLEFDQDRFDMVVKSCLLEEDLRQLPGGADYIVGTNGSNLSGGQRQRVGIARTAYAQYSLTILDDSFSSLDHETAAGIIHHLIGPDGIFTQAGSTVLIVTHLPACLHLVDQLLILDGKSCIALKDKASIDERRESLAKSMNKMNYSLPAIKDAEEQRAIREKLEKQAVATEFNKTALRQRGSFRLYGLFIRPIGWFKMILYMIFTSMFAAGEVVPEIYIRVWIETEPHKAILFVGYAGLVFLTCIFGSLVYFFLHVKLSPYSSSHLHRQLLNTTMGATLGYLSTTTTGMLLNRYSQDMTLLSRDLPAALIRVIHCGTNAVLQIGVILSGATYLAATLPVILLALYFVQRYYLRTSRQIRHLDLEAQAPLQTYFQETATGLNHIQAFQWQDQNIRRGIMLLEESQKPFYTLLTIQQWLTMVLGLLSAALGILLVALALFIDQSSSASAIGLSFMGLIWLSIALENTMEAWTGLETSSGALARLALFEKETPQESRQVSGNLPINWPSEGRVELKNVSATYTPEDPRAAPALQDVSLSILPGQSIGIVGRSGSGKSSLFLAMLGFIPHKGKIEIDGIEIDSISLHELRSRIITISQDQVQFNASIRTNLLPSTMNDTSSAADEKVMKQNSDMEQLLSSLQIWSPLDGKGGLDAMLEDVGYSKGQMQLLSIARAILKQRETGSKLVLVDEATSNVDLETEKTADRVMEENFANCTIMTIAHRPMDLESTDGFIRLHHGALVDREQGTDSESVAEEP</sequence>
<accession>A0ACC1QVD7</accession>
<proteinExistence type="predicted"/>
<gene>
    <name evidence="1" type="ORF">NLG97_g4832</name>
</gene>
<dbReference type="Proteomes" id="UP001148737">
    <property type="component" value="Unassembled WGS sequence"/>
</dbReference>